<dbReference type="STRING" id="385682.SAMN05444380_1152"/>
<dbReference type="SUPFAM" id="SSF52922">
    <property type="entry name" value="TK C-terminal domain-like"/>
    <property type="match status" value="1"/>
</dbReference>
<keyword evidence="4" id="KW-0560">Oxidoreductase</keyword>
<sequence length="866" mass="98051">MLFWPAKKGAVSVLKPLNYRIKQLPLPCWIAYGEPNQHNKKEMITTKSKERKPIKHPAHNNQENKALKFEEFRQEVLNDYKLAFLSRQMSFIARREVLTGKAKFGIFGDGKEIAQIAMAKQFRKGDWRSGYYRDQTFMLATGMTTPKKFFAMLYGETRTHLNPDNGGRSMNNHFGTRLIDDNGNWLPQTTMGNTASDISPTAGQMPRLVGLALASKLYRQQPELSHLTQFSNNGNEVAFGTIGDSSTSEGLFFETMNAAAVLQIPMAVSVWDDGFGISVPVDLQTVKASISKALRGFEKQKKDKNGILIFEGYGWDYAGLCQMYEEGISQCRQNHVPVLFHVKELTQPTGHSTSGSHERYKSKERLEWEKENDCIVKMRQWLLETNLADDQTLNTLEKEATTEAHSAQKEAFKEYMAPMRQERRQLVELVQNKKCDCGTKGEQEIKAIIDNLNKAVTLNRKEILSAARKILRHSCASCSSQDPFKDRLKQWVADYFRMGKEKYNQYLYDESDHSPLKVEPVPPRYADDAPMVPGREIIRDNFDALFAKNPRILTLGEDTGKLGDVNRTLEGLQEKYGQWRVRDTGIHEATIIGQGIGLALRGLRPIAEIQYFDYILYALHVISDDLATTHYRTKGGQKVPLIVRTRGHRLEGIWHSGSPLSMVINSIRGVHVCVPRDMTRAAGMYNTILEGDDPALVIEPLNGYRIREKQPANFGEYKIPLGVPEVIREGSDVTLVTYGSCVRIAIEAVEQLEKAGISVELIDVQTLLPFDIRGIILNSLKKTNRIVFFDEDVPGGATAFMMQKVIEEQGGFYHLANRPVTITAKDHRPAYGTDGDYFSNPNAEDVYETIYDLMAEDFPQKFLPIY</sequence>
<dbReference type="eggNOG" id="COG0022">
    <property type="taxonomic scope" value="Bacteria"/>
</dbReference>
<name>A0A1I2C3V8_9BACT</name>
<keyword evidence="7" id="KW-0670">Pyruvate</keyword>
<gene>
    <name evidence="7" type="ORF">SAMN05444380_1152</name>
</gene>
<dbReference type="CDD" id="cd02000">
    <property type="entry name" value="TPP_E1_PDC_ADC_BCADC"/>
    <property type="match status" value="1"/>
</dbReference>
<proteinExistence type="predicted"/>
<evidence type="ECO:0000259" key="6">
    <source>
        <dbReference type="SMART" id="SM00861"/>
    </source>
</evidence>
<dbReference type="Pfam" id="PF02779">
    <property type="entry name" value="Transket_pyr"/>
    <property type="match status" value="1"/>
</dbReference>
<dbReference type="Pfam" id="PF02780">
    <property type="entry name" value="Transketolase_C"/>
    <property type="match status" value="1"/>
</dbReference>
<dbReference type="GO" id="GO:0007584">
    <property type="term" value="P:response to nutrient"/>
    <property type="evidence" value="ECO:0007669"/>
    <property type="project" value="TreeGrafter"/>
</dbReference>
<dbReference type="Gene3D" id="3.40.50.920">
    <property type="match status" value="1"/>
</dbReference>
<evidence type="ECO:0000256" key="3">
    <source>
        <dbReference type="ARBA" id="ARBA00012277"/>
    </source>
</evidence>
<keyword evidence="8" id="KW-1185">Reference proteome</keyword>
<dbReference type="InterPro" id="IPR033248">
    <property type="entry name" value="Transketolase_C"/>
</dbReference>
<evidence type="ECO:0000256" key="5">
    <source>
        <dbReference type="ARBA" id="ARBA00023052"/>
    </source>
</evidence>
<dbReference type="GO" id="GO:0009083">
    <property type="term" value="P:branched-chain amino acid catabolic process"/>
    <property type="evidence" value="ECO:0007669"/>
    <property type="project" value="TreeGrafter"/>
</dbReference>
<evidence type="ECO:0000256" key="1">
    <source>
        <dbReference type="ARBA" id="ARBA00001964"/>
    </source>
</evidence>
<evidence type="ECO:0000313" key="8">
    <source>
        <dbReference type="Proteomes" id="UP000181976"/>
    </source>
</evidence>
<keyword evidence="5" id="KW-0786">Thiamine pyrophosphate</keyword>
<dbReference type="EMBL" id="FONA01000015">
    <property type="protein sequence ID" value="SFE63019.1"/>
    <property type="molecule type" value="Genomic_DNA"/>
</dbReference>
<dbReference type="eggNOG" id="COG1071">
    <property type="taxonomic scope" value="Bacteria"/>
</dbReference>
<dbReference type="SUPFAM" id="SSF52518">
    <property type="entry name" value="Thiamin diphosphate-binding fold (THDP-binding)"/>
    <property type="match status" value="2"/>
</dbReference>
<organism evidence="7 8">
    <name type="scientific">Thermophagus xiamenensis</name>
    <dbReference type="NCBI Taxonomy" id="385682"/>
    <lineage>
        <taxon>Bacteria</taxon>
        <taxon>Pseudomonadati</taxon>
        <taxon>Bacteroidota</taxon>
        <taxon>Bacteroidia</taxon>
        <taxon>Marinilabiliales</taxon>
        <taxon>Marinilabiliaceae</taxon>
        <taxon>Thermophagus</taxon>
    </lineage>
</organism>
<dbReference type="InterPro" id="IPR005475">
    <property type="entry name" value="Transketolase-like_Pyr-bd"/>
</dbReference>
<dbReference type="InterPro" id="IPR001017">
    <property type="entry name" value="DH_E1"/>
</dbReference>
<dbReference type="EC" id="1.2.4.4" evidence="3"/>
<comment type="function">
    <text evidence="2">E1 component of the 2-oxoglutarate dehydrogenase (OGDH) complex which catalyzes the decarboxylation of 2-oxoglutarate, the first step in the conversion of 2-oxoglutarate to succinyl-CoA and CO(2).</text>
</comment>
<dbReference type="Gene3D" id="3.40.50.970">
    <property type="match status" value="2"/>
</dbReference>
<dbReference type="PANTHER" id="PTHR42980:SF1">
    <property type="entry name" value="2-OXOISOVALERATE DEHYDROGENASE SUBUNIT BETA, MITOCHONDRIAL"/>
    <property type="match status" value="1"/>
</dbReference>
<feature type="domain" description="Transketolase-like pyrimidine-binding" evidence="6">
    <location>
        <begin position="532"/>
        <end position="706"/>
    </location>
</feature>
<dbReference type="InterPro" id="IPR029061">
    <property type="entry name" value="THDP-binding"/>
</dbReference>
<evidence type="ECO:0000256" key="4">
    <source>
        <dbReference type="ARBA" id="ARBA00023002"/>
    </source>
</evidence>
<evidence type="ECO:0000256" key="2">
    <source>
        <dbReference type="ARBA" id="ARBA00003906"/>
    </source>
</evidence>
<protein>
    <recommendedName>
        <fullName evidence="3">3-methyl-2-oxobutanoate dehydrogenase (2-methylpropanoyl-transferring)</fullName>
        <ecNumber evidence="3">1.2.4.4</ecNumber>
    </recommendedName>
</protein>
<dbReference type="SMART" id="SM00861">
    <property type="entry name" value="Transket_pyr"/>
    <property type="match status" value="1"/>
</dbReference>
<comment type="cofactor">
    <cofactor evidence="1">
        <name>thiamine diphosphate</name>
        <dbReference type="ChEBI" id="CHEBI:58937"/>
    </cofactor>
</comment>
<evidence type="ECO:0000313" key="7">
    <source>
        <dbReference type="EMBL" id="SFE63019.1"/>
    </source>
</evidence>
<dbReference type="PANTHER" id="PTHR42980">
    <property type="entry name" value="2-OXOISOVALERATE DEHYDROGENASE SUBUNIT BETA-RELATED"/>
    <property type="match status" value="1"/>
</dbReference>
<dbReference type="GO" id="GO:0003863">
    <property type="term" value="F:branched-chain 2-oxo acid dehydrogenase activity"/>
    <property type="evidence" value="ECO:0007669"/>
    <property type="project" value="UniProtKB-EC"/>
</dbReference>
<dbReference type="AlphaFoldDB" id="A0A1I2C3V8"/>
<dbReference type="InParanoid" id="A0A1I2C3V8"/>
<dbReference type="InterPro" id="IPR009014">
    <property type="entry name" value="Transketo_C/PFOR_II"/>
</dbReference>
<reference evidence="7 8" key="1">
    <citation type="submission" date="2016-10" db="EMBL/GenBank/DDBJ databases">
        <authorList>
            <person name="de Groot N.N."/>
        </authorList>
    </citation>
    <scope>NUCLEOTIDE SEQUENCE [LARGE SCALE GENOMIC DNA]</scope>
    <source>
        <strain evidence="7 8">DSM 19012</strain>
    </source>
</reference>
<dbReference type="Proteomes" id="UP000181976">
    <property type="component" value="Unassembled WGS sequence"/>
</dbReference>
<dbReference type="Pfam" id="PF00676">
    <property type="entry name" value="E1_dh"/>
    <property type="match status" value="1"/>
</dbReference>
<accession>A0A1I2C3V8</accession>